<evidence type="ECO:0008006" key="3">
    <source>
        <dbReference type="Google" id="ProtNLM"/>
    </source>
</evidence>
<organism evidence="1 2">
    <name type="scientific">Micromonospora sonneratiae</name>
    <dbReference type="NCBI Taxonomy" id="1184706"/>
    <lineage>
        <taxon>Bacteria</taxon>
        <taxon>Bacillati</taxon>
        <taxon>Actinomycetota</taxon>
        <taxon>Actinomycetes</taxon>
        <taxon>Micromonosporales</taxon>
        <taxon>Micromonosporaceae</taxon>
        <taxon>Micromonospora</taxon>
    </lineage>
</organism>
<gene>
    <name evidence="1" type="ORF">ACFQ4H_30945</name>
</gene>
<evidence type="ECO:0000313" key="1">
    <source>
        <dbReference type="EMBL" id="MFD1325509.1"/>
    </source>
</evidence>
<comment type="caution">
    <text evidence="1">The sequence shown here is derived from an EMBL/GenBank/DDBJ whole genome shotgun (WGS) entry which is preliminary data.</text>
</comment>
<dbReference type="RefSeq" id="WP_377577971.1">
    <property type="nucleotide sequence ID" value="NZ_JBHTMP010000081.1"/>
</dbReference>
<accession>A0ABW3YLZ5</accession>
<protein>
    <recommendedName>
        <fullName evidence="3">DUF222 domain-containing protein</fullName>
    </recommendedName>
</protein>
<sequence length="123" mass="13950">MNPLTRWLNRRAVRRATRFDDRWMAAEQLWAEGRFVEYADELAVIAQGYLSEPRVVDGPGSAISARMRRCEALVRAGQPSLAETEAARLVAELVDLEGPDGPRQRRLRARMDAAYRGEELAHD</sequence>
<keyword evidence="2" id="KW-1185">Reference proteome</keyword>
<dbReference type="Proteomes" id="UP001597260">
    <property type="component" value="Unassembled WGS sequence"/>
</dbReference>
<evidence type="ECO:0000313" key="2">
    <source>
        <dbReference type="Proteomes" id="UP001597260"/>
    </source>
</evidence>
<reference evidence="2" key="1">
    <citation type="journal article" date="2019" name="Int. J. Syst. Evol. Microbiol.">
        <title>The Global Catalogue of Microorganisms (GCM) 10K type strain sequencing project: providing services to taxonomists for standard genome sequencing and annotation.</title>
        <authorList>
            <consortium name="The Broad Institute Genomics Platform"/>
            <consortium name="The Broad Institute Genome Sequencing Center for Infectious Disease"/>
            <person name="Wu L."/>
            <person name="Ma J."/>
        </authorList>
    </citation>
    <scope>NUCLEOTIDE SEQUENCE [LARGE SCALE GENOMIC DNA]</scope>
    <source>
        <strain evidence="2">JCM 31037</strain>
    </source>
</reference>
<dbReference type="EMBL" id="JBHTMP010000081">
    <property type="protein sequence ID" value="MFD1325509.1"/>
    <property type="molecule type" value="Genomic_DNA"/>
</dbReference>
<name>A0ABW3YLZ5_9ACTN</name>
<proteinExistence type="predicted"/>